<reference evidence="1 2" key="1">
    <citation type="submission" date="2019-12" db="EMBL/GenBank/DDBJ databases">
        <title>Genome sequenceing of Clostridium bovifaecis.</title>
        <authorList>
            <person name="Yao Y."/>
        </authorList>
    </citation>
    <scope>NUCLEOTIDE SEQUENCE [LARGE SCALE GENOMIC DNA]</scope>
    <source>
        <strain evidence="1 2">BXX</strain>
    </source>
</reference>
<sequence length="49" mass="5959">MDYKIEVEDKIDYNLIVKNNIKYALITTSEEKTSNRLEKFSYIDIWELK</sequence>
<evidence type="ECO:0000313" key="2">
    <source>
        <dbReference type="Proteomes" id="UP000422764"/>
    </source>
</evidence>
<dbReference type="EMBL" id="CP046522">
    <property type="protein sequence ID" value="QGU95387.1"/>
    <property type="molecule type" value="Genomic_DNA"/>
</dbReference>
<evidence type="ECO:0000313" key="1">
    <source>
        <dbReference type="EMBL" id="QGU95387.1"/>
    </source>
</evidence>
<proteinExistence type="predicted"/>
<keyword evidence="2" id="KW-1185">Reference proteome</keyword>
<name>A0A6I6F4B7_9CLOT</name>
<dbReference type="AlphaFoldDB" id="A0A6I6F4B7"/>
<dbReference type="Proteomes" id="UP000422764">
    <property type="component" value="Chromosome"/>
</dbReference>
<organism evidence="1 2">
    <name type="scientific">Clostridium bovifaecis</name>
    <dbReference type="NCBI Taxonomy" id="2184719"/>
    <lineage>
        <taxon>Bacteria</taxon>
        <taxon>Bacillati</taxon>
        <taxon>Bacillota</taxon>
        <taxon>Clostridia</taxon>
        <taxon>Eubacteriales</taxon>
        <taxon>Clostridiaceae</taxon>
        <taxon>Clostridium</taxon>
    </lineage>
</organism>
<gene>
    <name evidence="1" type="ORF">GOM49_10055</name>
</gene>
<accession>A0A6I6F4B7</accession>
<protein>
    <submittedName>
        <fullName evidence="1">Uncharacterized protein</fullName>
    </submittedName>
</protein>